<accession>A0A3E0HBL6</accession>
<evidence type="ECO:0000256" key="3">
    <source>
        <dbReference type="ARBA" id="ARBA00023163"/>
    </source>
</evidence>
<organism evidence="5 6">
    <name type="scientific">Kutzneria buriramensis</name>
    <dbReference type="NCBI Taxonomy" id="1045776"/>
    <lineage>
        <taxon>Bacteria</taxon>
        <taxon>Bacillati</taxon>
        <taxon>Actinomycetota</taxon>
        <taxon>Actinomycetes</taxon>
        <taxon>Pseudonocardiales</taxon>
        <taxon>Pseudonocardiaceae</taxon>
        <taxon>Kutzneria</taxon>
    </lineage>
</organism>
<keyword evidence="1" id="KW-0805">Transcription regulation</keyword>
<name>A0A3E0HBL6_9PSEU</name>
<keyword evidence="3" id="KW-0804">Transcription</keyword>
<gene>
    <name evidence="5" type="ORF">BCF44_111128</name>
</gene>
<comment type="caution">
    <text evidence="5">The sequence shown here is derived from an EMBL/GenBank/DDBJ whole genome shotgun (WGS) entry which is preliminary data.</text>
</comment>
<dbReference type="OrthoDB" id="9806864at2"/>
<sequence>MTDEPQSRWTGPGRSPGFLLWRVTLAWQRAMRAALAPHDLTHVQFVLLASTWWLGDHEEPPTQQRLAAQAGTDPMMTSQVIRKLADRGLVNRAPDPRDARALRIVVTPDGREVLAAALRDVEQSDAEYFASVDDDFVTGLARLLR</sequence>
<dbReference type="PANTHER" id="PTHR33164:SF64">
    <property type="entry name" value="TRANSCRIPTIONAL REGULATOR SLYA"/>
    <property type="match status" value="1"/>
</dbReference>
<evidence type="ECO:0000256" key="1">
    <source>
        <dbReference type="ARBA" id="ARBA00023015"/>
    </source>
</evidence>
<evidence type="ECO:0000256" key="2">
    <source>
        <dbReference type="ARBA" id="ARBA00023125"/>
    </source>
</evidence>
<reference evidence="5 6" key="1">
    <citation type="submission" date="2018-08" db="EMBL/GenBank/DDBJ databases">
        <title>Genomic Encyclopedia of Archaeal and Bacterial Type Strains, Phase II (KMG-II): from individual species to whole genera.</title>
        <authorList>
            <person name="Goeker M."/>
        </authorList>
    </citation>
    <scope>NUCLEOTIDE SEQUENCE [LARGE SCALE GENOMIC DNA]</scope>
    <source>
        <strain evidence="5 6">DSM 45791</strain>
    </source>
</reference>
<dbReference type="EMBL" id="QUNO01000011">
    <property type="protein sequence ID" value="REH41825.1"/>
    <property type="molecule type" value="Genomic_DNA"/>
</dbReference>
<dbReference type="InterPro" id="IPR039422">
    <property type="entry name" value="MarR/SlyA-like"/>
</dbReference>
<dbReference type="Proteomes" id="UP000256269">
    <property type="component" value="Unassembled WGS sequence"/>
</dbReference>
<dbReference type="Gene3D" id="1.10.10.10">
    <property type="entry name" value="Winged helix-like DNA-binding domain superfamily/Winged helix DNA-binding domain"/>
    <property type="match status" value="1"/>
</dbReference>
<proteinExistence type="predicted"/>
<dbReference type="PROSITE" id="PS50995">
    <property type="entry name" value="HTH_MARR_2"/>
    <property type="match status" value="1"/>
</dbReference>
<dbReference type="InterPro" id="IPR036388">
    <property type="entry name" value="WH-like_DNA-bd_sf"/>
</dbReference>
<evidence type="ECO:0000259" key="4">
    <source>
        <dbReference type="PROSITE" id="PS50995"/>
    </source>
</evidence>
<dbReference type="Pfam" id="PF01047">
    <property type="entry name" value="MarR"/>
    <property type="match status" value="1"/>
</dbReference>
<dbReference type="PANTHER" id="PTHR33164">
    <property type="entry name" value="TRANSCRIPTIONAL REGULATOR, MARR FAMILY"/>
    <property type="match status" value="1"/>
</dbReference>
<feature type="domain" description="HTH marR-type" evidence="4">
    <location>
        <begin position="13"/>
        <end position="145"/>
    </location>
</feature>
<dbReference type="AlphaFoldDB" id="A0A3E0HBL6"/>
<evidence type="ECO:0000313" key="5">
    <source>
        <dbReference type="EMBL" id="REH41825.1"/>
    </source>
</evidence>
<keyword evidence="2 5" id="KW-0238">DNA-binding</keyword>
<dbReference type="InterPro" id="IPR000835">
    <property type="entry name" value="HTH_MarR-typ"/>
</dbReference>
<dbReference type="GO" id="GO:0006950">
    <property type="term" value="P:response to stress"/>
    <property type="evidence" value="ECO:0007669"/>
    <property type="project" value="TreeGrafter"/>
</dbReference>
<dbReference type="SUPFAM" id="SSF46785">
    <property type="entry name" value="Winged helix' DNA-binding domain"/>
    <property type="match status" value="1"/>
</dbReference>
<dbReference type="GO" id="GO:0003677">
    <property type="term" value="F:DNA binding"/>
    <property type="evidence" value="ECO:0007669"/>
    <property type="project" value="UniProtKB-KW"/>
</dbReference>
<keyword evidence="6" id="KW-1185">Reference proteome</keyword>
<dbReference type="SMART" id="SM00347">
    <property type="entry name" value="HTH_MARR"/>
    <property type="match status" value="1"/>
</dbReference>
<protein>
    <submittedName>
        <fullName evidence="5">DNA-binding MarR family transcriptional regulator</fullName>
    </submittedName>
</protein>
<evidence type="ECO:0000313" key="6">
    <source>
        <dbReference type="Proteomes" id="UP000256269"/>
    </source>
</evidence>
<dbReference type="GO" id="GO:0003700">
    <property type="term" value="F:DNA-binding transcription factor activity"/>
    <property type="evidence" value="ECO:0007669"/>
    <property type="project" value="InterPro"/>
</dbReference>
<dbReference type="InterPro" id="IPR036390">
    <property type="entry name" value="WH_DNA-bd_sf"/>
</dbReference>
<dbReference type="RefSeq" id="WP_116177862.1">
    <property type="nucleotide sequence ID" value="NZ_CP144375.1"/>
</dbReference>